<organism evidence="7 8">
    <name type="scientific">Mesorhizobium hungaricum</name>
    <dbReference type="NCBI Taxonomy" id="1566387"/>
    <lineage>
        <taxon>Bacteria</taxon>
        <taxon>Pseudomonadati</taxon>
        <taxon>Pseudomonadota</taxon>
        <taxon>Alphaproteobacteria</taxon>
        <taxon>Hyphomicrobiales</taxon>
        <taxon>Phyllobacteriaceae</taxon>
        <taxon>Mesorhizobium</taxon>
    </lineage>
</organism>
<dbReference type="GO" id="GO:0016887">
    <property type="term" value="F:ATP hydrolysis activity"/>
    <property type="evidence" value="ECO:0007669"/>
    <property type="project" value="InterPro"/>
</dbReference>
<dbReference type="SMART" id="SM00382">
    <property type="entry name" value="AAA"/>
    <property type="match status" value="2"/>
</dbReference>
<dbReference type="GO" id="GO:0005524">
    <property type="term" value="F:ATP binding"/>
    <property type="evidence" value="ECO:0007669"/>
    <property type="project" value="UniProtKB-KW"/>
</dbReference>
<dbReference type="InterPro" id="IPR003439">
    <property type="entry name" value="ABC_transporter-like_ATP-bd"/>
</dbReference>
<dbReference type="Pfam" id="PF00005">
    <property type="entry name" value="ABC_tran"/>
    <property type="match status" value="2"/>
</dbReference>
<dbReference type="FunFam" id="3.40.50.300:FF:001320">
    <property type="entry name" value="Heme ABC transporter ATP-binding protein"/>
    <property type="match status" value="1"/>
</dbReference>
<evidence type="ECO:0000256" key="2">
    <source>
        <dbReference type="ARBA" id="ARBA00022737"/>
    </source>
</evidence>
<keyword evidence="4" id="KW-0067">ATP-binding</keyword>
<evidence type="ECO:0000256" key="4">
    <source>
        <dbReference type="ARBA" id="ARBA00022840"/>
    </source>
</evidence>
<dbReference type="InterPro" id="IPR003593">
    <property type="entry name" value="AAA+_ATPase"/>
</dbReference>
<dbReference type="InterPro" id="IPR027417">
    <property type="entry name" value="P-loop_NTPase"/>
</dbReference>
<sequence>MPAFITLSNLCWSTPDGTPLFTDLNLSFGAERAGVVGRNGTGKTTLLRLIQAELQPQSGAIQVSGTLGLMRQDIGARDGETIADLFDARRALALLDRAEAGLASADELADADWTLHARLDAALSRCGLDTDPRTPLASLSGGQRTRAGLAALIFAGADMLLLDEPTNNLDRAGRGAVLEIIRGWRGGALIVSHDRELLEEMDAIVELSTLGATRYGGNYSAYRARKAEELEAARHDLAHAERTRVEIDRRAQQVAERKARKDSAGQKARAKGDQPKILMDAAKGRAESSGGANARLREARHEVALEALTAAREKLEVQQPLRMDIPSTDLPPNKLVLRLDGLTGGYDPVQPAIRDLSLAITGPERIAIAGPNGSGKTTLLALIAGQLEPCSGKVDLHVRHALLDQHVGILDPALSLRDNFRRLNPGSSENQCRSALARFRFRADDALRMAGSLSGGERLRAGLACTLGRAEPPQLLMLDEPTNHLDLDAVEALEAALAAYDGALLVVSHDEAFMEGLVLDRRVDLAGRSGG</sequence>
<dbReference type="AlphaFoldDB" id="A0A1C2DYP0"/>
<keyword evidence="8" id="KW-1185">Reference proteome</keyword>
<evidence type="ECO:0000313" key="8">
    <source>
        <dbReference type="Proteomes" id="UP000094412"/>
    </source>
</evidence>
<evidence type="ECO:0000256" key="1">
    <source>
        <dbReference type="ARBA" id="ARBA00005417"/>
    </source>
</evidence>
<evidence type="ECO:0000313" key="7">
    <source>
        <dbReference type="EMBL" id="OCX19877.1"/>
    </source>
</evidence>
<name>A0A1C2DYP0_9HYPH</name>
<protein>
    <submittedName>
        <fullName evidence="7">ABC transporter</fullName>
    </submittedName>
</protein>
<dbReference type="InterPro" id="IPR017871">
    <property type="entry name" value="ABC_transporter-like_CS"/>
</dbReference>
<dbReference type="PROSITE" id="PS50893">
    <property type="entry name" value="ABC_TRANSPORTER_2"/>
    <property type="match status" value="2"/>
</dbReference>
<dbReference type="PANTHER" id="PTHR19211">
    <property type="entry name" value="ATP-BINDING TRANSPORT PROTEIN-RELATED"/>
    <property type="match status" value="1"/>
</dbReference>
<evidence type="ECO:0000259" key="6">
    <source>
        <dbReference type="PROSITE" id="PS50893"/>
    </source>
</evidence>
<comment type="similarity">
    <text evidence="1">Belongs to the ABC transporter superfamily.</text>
</comment>
<feature type="domain" description="ABC transporter" evidence="6">
    <location>
        <begin position="5"/>
        <end position="235"/>
    </location>
</feature>
<dbReference type="Gene3D" id="3.40.50.300">
    <property type="entry name" value="P-loop containing nucleotide triphosphate hydrolases"/>
    <property type="match status" value="2"/>
</dbReference>
<dbReference type="FunFam" id="3.40.50.300:FF:000597">
    <property type="entry name" value="ABC transporter ATP-binding protein"/>
    <property type="match status" value="1"/>
</dbReference>
<dbReference type="OrthoDB" id="9762369at2"/>
<evidence type="ECO:0000256" key="3">
    <source>
        <dbReference type="ARBA" id="ARBA00022741"/>
    </source>
</evidence>
<reference evidence="7 8" key="1">
    <citation type="submission" date="2016-08" db="EMBL/GenBank/DDBJ databases">
        <title>Whole genome sequence of Mesorhizobium sp. strain UASWS1009 isolated from industrial sewage.</title>
        <authorList>
            <person name="Crovadore J."/>
            <person name="Calmin G."/>
            <person name="Chablais R."/>
            <person name="Cochard B."/>
            <person name="Lefort F."/>
        </authorList>
    </citation>
    <scope>NUCLEOTIDE SEQUENCE [LARGE SCALE GENOMIC DNA]</scope>
    <source>
        <strain evidence="7 8">UASWS1009</strain>
    </source>
</reference>
<feature type="coiled-coil region" evidence="5">
    <location>
        <begin position="223"/>
        <end position="250"/>
    </location>
</feature>
<keyword evidence="5" id="KW-0175">Coiled coil</keyword>
<gene>
    <name evidence="7" type="ORF">QV13_09705</name>
</gene>
<dbReference type="RefSeq" id="WP_024923557.1">
    <property type="nucleotide sequence ID" value="NZ_MDEO01000030.1"/>
</dbReference>
<keyword evidence="2" id="KW-0677">Repeat</keyword>
<dbReference type="PANTHER" id="PTHR19211:SF6">
    <property type="entry name" value="BLL7188 PROTEIN"/>
    <property type="match status" value="1"/>
</dbReference>
<accession>A0A1C2DYP0</accession>
<keyword evidence="3" id="KW-0547">Nucleotide-binding</keyword>
<dbReference type="Proteomes" id="UP000094412">
    <property type="component" value="Unassembled WGS sequence"/>
</dbReference>
<proteinExistence type="inferred from homology"/>
<comment type="caution">
    <text evidence="7">The sequence shown here is derived from an EMBL/GenBank/DDBJ whole genome shotgun (WGS) entry which is preliminary data.</text>
</comment>
<dbReference type="EMBL" id="MDEO01000030">
    <property type="protein sequence ID" value="OCX19877.1"/>
    <property type="molecule type" value="Genomic_DNA"/>
</dbReference>
<dbReference type="SUPFAM" id="SSF52540">
    <property type="entry name" value="P-loop containing nucleoside triphosphate hydrolases"/>
    <property type="match status" value="2"/>
</dbReference>
<evidence type="ECO:0000256" key="5">
    <source>
        <dbReference type="SAM" id="Coils"/>
    </source>
</evidence>
<dbReference type="PROSITE" id="PS00211">
    <property type="entry name" value="ABC_TRANSPORTER_1"/>
    <property type="match status" value="1"/>
</dbReference>
<dbReference type="STRING" id="1566387.QV13_09705"/>
<feature type="domain" description="ABC transporter" evidence="6">
    <location>
        <begin position="337"/>
        <end position="526"/>
    </location>
</feature>
<dbReference type="InterPro" id="IPR050611">
    <property type="entry name" value="ABCF"/>
</dbReference>